<keyword evidence="1" id="KW-0418">Kinase</keyword>
<sequence>MNTITTRMGMFPSRLEAWKQARAFIEGFCEGAGTKRPSCLKLCLVIEELFLNTVKHGHRGGSDAPVWVSLAADGDEVALTYEDRAPPFNPFARATRELLEALVDTRREGGLGVLLAHGLTESAEYSYIFGRNRISLKLAN</sequence>
<dbReference type="PANTHER" id="PTHR35526:SF6">
    <property type="entry name" value="SLR1861 PROTEIN"/>
    <property type="match status" value="1"/>
</dbReference>
<dbReference type="AlphaFoldDB" id="A0A6M4HAH7"/>
<accession>A0A6M4HAH7</accession>
<dbReference type="GO" id="GO:0004674">
    <property type="term" value="F:protein serine/threonine kinase activity"/>
    <property type="evidence" value="ECO:0007669"/>
    <property type="project" value="UniProtKB-KW"/>
</dbReference>
<gene>
    <name evidence="3" type="ORF">DSM104440_03485</name>
</gene>
<dbReference type="EMBL" id="CP053073">
    <property type="protein sequence ID" value="QJR16650.1"/>
    <property type="molecule type" value="Genomic_DNA"/>
</dbReference>
<dbReference type="CDD" id="cd16936">
    <property type="entry name" value="HATPase_RsbW-like"/>
    <property type="match status" value="1"/>
</dbReference>
<dbReference type="SUPFAM" id="SSF55874">
    <property type="entry name" value="ATPase domain of HSP90 chaperone/DNA topoisomerase II/histidine kinase"/>
    <property type="match status" value="1"/>
</dbReference>
<evidence type="ECO:0000259" key="2">
    <source>
        <dbReference type="Pfam" id="PF13581"/>
    </source>
</evidence>
<proteinExistence type="predicted"/>
<dbReference type="InterPro" id="IPR036890">
    <property type="entry name" value="HATPase_C_sf"/>
</dbReference>
<dbReference type="Proteomes" id="UP000503096">
    <property type="component" value="Chromosome"/>
</dbReference>
<dbReference type="InParanoid" id="A0A6M4HAH7"/>
<keyword evidence="1" id="KW-0723">Serine/threonine-protein kinase</keyword>
<organism evidence="3 4">
    <name type="scientific">Usitatibacter palustris</name>
    <dbReference type="NCBI Taxonomy" id="2732487"/>
    <lineage>
        <taxon>Bacteria</taxon>
        <taxon>Pseudomonadati</taxon>
        <taxon>Pseudomonadota</taxon>
        <taxon>Betaproteobacteria</taxon>
        <taxon>Nitrosomonadales</taxon>
        <taxon>Usitatibacteraceae</taxon>
        <taxon>Usitatibacter</taxon>
    </lineage>
</organism>
<evidence type="ECO:0000313" key="4">
    <source>
        <dbReference type="Proteomes" id="UP000503096"/>
    </source>
</evidence>
<dbReference type="InterPro" id="IPR003594">
    <property type="entry name" value="HATPase_dom"/>
</dbReference>
<protein>
    <recommendedName>
        <fullName evidence="2">Histidine kinase/HSP90-like ATPase domain-containing protein</fullName>
    </recommendedName>
</protein>
<keyword evidence="4" id="KW-1185">Reference proteome</keyword>
<feature type="domain" description="Histidine kinase/HSP90-like ATPase" evidence="2">
    <location>
        <begin position="11"/>
        <end position="127"/>
    </location>
</feature>
<dbReference type="Pfam" id="PF13581">
    <property type="entry name" value="HATPase_c_2"/>
    <property type="match status" value="1"/>
</dbReference>
<dbReference type="KEGG" id="upl:DSM104440_03485"/>
<keyword evidence="1" id="KW-0808">Transferase</keyword>
<evidence type="ECO:0000256" key="1">
    <source>
        <dbReference type="ARBA" id="ARBA00022527"/>
    </source>
</evidence>
<dbReference type="RefSeq" id="WP_171164946.1">
    <property type="nucleotide sequence ID" value="NZ_CP053073.1"/>
</dbReference>
<dbReference type="InterPro" id="IPR050267">
    <property type="entry name" value="Anti-sigma-factor_SerPK"/>
</dbReference>
<dbReference type="PANTHER" id="PTHR35526">
    <property type="entry name" value="ANTI-SIGMA-F FACTOR RSBW-RELATED"/>
    <property type="match status" value="1"/>
</dbReference>
<evidence type="ECO:0000313" key="3">
    <source>
        <dbReference type="EMBL" id="QJR16650.1"/>
    </source>
</evidence>
<name>A0A6M4HAH7_9PROT</name>
<reference evidence="3 4" key="1">
    <citation type="submission" date="2020-04" db="EMBL/GenBank/DDBJ databases">
        <title>Usitatibacter rugosus gen. nov., sp. nov. and Usitatibacter palustris sp. nov., novel members of Usitatibacteraceae fam. nov. within the order Nitrosomonadales isolated from soil.</title>
        <authorList>
            <person name="Huber K.J."/>
            <person name="Neumann-Schaal M."/>
            <person name="Geppert A."/>
            <person name="Luckner M."/>
            <person name="Wanner G."/>
            <person name="Overmann J."/>
        </authorList>
    </citation>
    <scope>NUCLEOTIDE SEQUENCE [LARGE SCALE GENOMIC DNA]</scope>
    <source>
        <strain evidence="3 4">Swamp67</strain>
    </source>
</reference>
<dbReference type="Gene3D" id="3.30.565.10">
    <property type="entry name" value="Histidine kinase-like ATPase, C-terminal domain"/>
    <property type="match status" value="1"/>
</dbReference>